<dbReference type="AlphaFoldDB" id="A0AAV7W390"/>
<accession>A0AAV7W390</accession>
<comment type="caution">
    <text evidence="1">The sequence shown here is derived from an EMBL/GenBank/DDBJ whole genome shotgun (WGS) entry which is preliminary data.</text>
</comment>
<dbReference type="PANTHER" id="PTHR21301:SF12">
    <property type="match status" value="1"/>
</dbReference>
<dbReference type="PANTHER" id="PTHR21301">
    <property type="entry name" value="REVERSE TRANSCRIPTASE"/>
    <property type="match status" value="1"/>
</dbReference>
<reference evidence="1" key="1">
    <citation type="journal article" date="2022" name="bioRxiv">
        <title>Sequencing and chromosome-scale assembly of the giantPleurodeles waltlgenome.</title>
        <authorList>
            <person name="Brown T."/>
            <person name="Elewa A."/>
            <person name="Iarovenko S."/>
            <person name="Subramanian E."/>
            <person name="Araus A.J."/>
            <person name="Petzold A."/>
            <person name="Susuki M."/>
            <person name="Suzuki K.-i.T."/>
            <person name="Hayashi T."/>
            <person name="Toyoda A."/>
            <person name="Oliveira C."/>
            <person name="Osipova E."/>
            <person name="Leigh N.D."/>
            <person name="Simon A."/>
            <person name="Yun M.H."/>
        </authorList>
    </citation>
    <scope>NUCLEOTIDE SEQUENCE</scope>
    <source>
        <strain evidence="1">20211129_DDA</strain>
        <tissue evidence="1">Liver</tissue>
    </source>
</reference>
<evidence type="ECO:0000313" key="1">
    <source>
        <dbReference type="EMBL" id="KAJ1207191.1"/>
    </source>
</evidence>
<evidence type="ECO:0000313" key="2">
    <source>
        <dbReference type="Proteomes" id="UP001066276"/>
    </source>
</evidence>
<name>A0AAV7W390_PLEWA</name>
<sequence>MGLSFAPTANINRVDLQQDLRAFFRKVRLQKYFMRCEDTRNSDNISVLKPKATFTPLLSQLGKEVELFETLVYKEIQRIVCNPFKSKNNLPKEQYNPLCALQGDVSITIKPADKGGGVVVLDTWDYERRAVDLLSVQDHYQKVSMNRLEILKKEVRKVVEKGFMEGCICEEEGRFLLNECPIIPAFYGLPKIHKNTLDPPLRPIISCIGSLLEPLISLHVGLIVQTTRNSKMAPVRCHKQQFSVSCLVRCRQEVNQIEQEVILLPGLHRLKRALSIKRRM</sequence>
<organism evidence="1 2">
    <name type="scientific">Pleurodeles waltl</name>
    <name type="common">Iberian ribbed newt</name>
    <dbReference type="NCBI Taxonomy" id="8319"/>
    <lineage>
        <taxon>Eukaryota</taxon>
        <taxon>Metazoa</taxon>
        <taxon>Chordata</taxon>
        <taxon>Craniata</taxon>
        <taxon>Vertebrata</taxon>
        <taxon>Euteleostomi</taxon>
        <taxon>Amphibia</taxon>
        <taxon>Batrachia</taxon>
        <taxon>Caudata</taxon>
        <taxon>Salamandroidea</taxon>
        <taxon>Salamandridae</taxon>
        <taxon>Pleurodelinae</taxon>
        <taxon>Pleurodeles</taxon>
    </lineage>
</organism>
<protein>
    <submittedName>
        <fullName evidence="1">Uncharacterized protein</fullName>
    </submittedName>
</protein>
<dbReference type="Proteomes" id="UP001066276">
    <property type="component" value="Chromosome 1_2"/>
</dbReference>
<keyword evidence="2" id="KW-1185">Reference proteome</keyword>
<proteinExistence type="predicted"/>
<dbReference type="EMBL" id="JANPWB010000002">
    <property type="protein sequence ID" value="KAJ1207191.1"/>
    <property type="molecule type" value="Genomic_DNA"/>
</dbReference>
<gene>
    <name evidence="1" type="ORF">NDU88_002583</name>
</gene>